<dbReference type="Gene3D" id="2.60.120.920">
    <property type="match status" value="1"/>
</dbReference>
<dbReference type="AlphaFoldDB" id="A0A8S9ZF86"/>
<comment type="caution">
    <text evidence="1">The sequence shown here is derived from an EMBL/GenBank/DDBJ whole genome shotgun (WGS) entry which is preliminary data.</text>
</comment>
<proteinExistence type="predicted"/>
<reference evidence="1" key="1">
    <citation type="journal article" date="2020" name="Ecol. Evol.">
        <title>Genome structure and content of the rice root-knot nematode (Meloidogyne graminicola).</title>
        <authorList>
            <person name="Phan N.T."/>
            <person name="Danchin E.G.J."/>
            <person name="Klopp C."/>
            <person name="Perfus-Barbeoch L."/>
            <person name="Kozlowski D.K."/>
            <person name="Koutsovoulos G.D."/>
            <person name="Lopez-Roques C."/>
            <person name="Bouchez O."/>
            <person name="Zahm M."/>
            <person name="Besnard G."/>
            <person name="Bellafiore S."/>
        </authorList>
    </citation>
    <scope>NUCLEOTIDE SEQUENCE</scope>
    <source>
        <strain evidence="1">VN-18</strain>
    </source>
</reference>
<organism evidence="1 2">
    <name type="scientific">Meloidogyne graminicola</name>
    <dbReference type="NCBI Taxonomy" id="189291"/>
    <lineage>
        <taxon>Eukaryota</taxon>
        <taxon>Metazoa</taxon>
        <taxon>Ecdysozoa</taxon>
        <taxon>Nematoda</taxon>
        <taxon>Chromadorea</taxon>
        <taxon>Rhabditida</taxon>
        <taxon>Tylenchina</taxon>
        <taxon>Tylenchomorpha</taxon>
        <taxon>Tylenchoidea</taxon>
        <taxon>Meloidogynidae</taxon>
        <taxon>Meloidogyninae</taxon>
        <taxon>Meloidogyne</taxon>
    </lineage>
</organism>
<name>A0A8S9ZF86_9BILA</name>
<dbReference type="InterPro" id="IPR043136">
    <property type="entry name" value="B30.2/SPRY_sf"/>
</dbReference>
<evidence type="ECO:0000313" key="1">
    <source>
        <dbReference type="EMBL" id="KAF7631120.1"/>
    </source>
</evidence>
<keyword evidence="2" id="KW-1185">Reference proteome</keyword>
<accession>A0A8S9ZF86</accession>
<sequence length="80" mass="9511">MKDKLPYVFFTQNGKQIGKAISLKENCEYLNPYVQLEHCSLKTNFDSDFQPFIFDVSKYYVSEEFYNDEEFSGTKNQKIE</sequence>
<protein>
    <submittedName>
        <fullName evidence="1">Uncharacterized protein</fullName>
    </submittedName>
</protein>
<dbReference type="OrthoDB" id="5891271at2759"/>
<evidence type="ECO:0000313" key="2">
    <source>
        <dbReference type="Proteomes" id="UP000605970"/>
    </source>
</evidence>
<dbReference type="EMBL" id="JABEBT010000118">
    <property type="protein sequence ID" value="KAF7631120.1"/>
    <property type="molecule type" value="Genomic_DNA"/>
</dbReference>
<dbReference type="Proteomes" id="UP000605970">
    <property type="component" value="Unassembled WGS sequence"/>
</dbReference>
<gene>
    <name evidence="1" type="ORF">Mgra_00008651</name>
</gene>